<dbReference type="Gene3D" id="1.10.760.10">
    <property type="entry name" value="Cytochrome c-like domain"/>
    <property type="match status" value="1"/>
</dbReference>
<dbReference type="KEGG" id="ccun:CCUN_1318"/>
<evidence type="ECO:0000256" key="1">
    <source>
        <dbReference type="ARBA" id="ARBA00022617"/>
    </source>
</evidence>
<evidence type="ECO:0000256" key="4">
    <source>
        <dbReference type="PROSITE-ProRule" id="PRU00433"/>
    </source>
</evidence>
<dbReference type="PROSITE" id="PS51007">
    <property type="entry name" value="CYTC"/>
    <property type="match status" value="1"/>
</dbReference>
<protein>
    <recommendedName>
        <fullName evidence="6">Cytochrome c domain-containing protein</fullName>
    </recommendedName>
</protein>
<dbReference type="EMBL" id="CP020867">
    <property type="protein sequence ID" value="ARJ56907.1"/>
    <property type="molecule type" value="Genomic_DNA"/>
</dbReference>
<dbReference type="InterPro" id="IPR009056">
    <property type="entry name" value="Cyt_c-like_dom"/>
</dbReference>
<dbReference type="Proteomes" id="UP000192902">
    <property type="component" value="Chromosome"/>
</dbReference>
<keyword evidence="1 4" id="KW-0349">Heme</keyword>
<evidence type="ECO:0000313" key="8">
    <source>
        <dbReference type="Proteomes" id="UP000192902"/>
    </source>
</evidence>
<dbReference type="SUPFAM" id="SSF46626">
    <property type="entry name" value="Cytochrome c"/>
    <property type="match status" value="1"/>
</dbReference>
<name>A0A1W6BXV8_9BACT</name>
<dbReference type="GO" id="GO:0020037">
    <property type="term" value="F:heme binding"/>
    <property type="evidence" value="ECO:0007669"/>
    <property type="project" value="InterPro"/>
</dbReference>
<dbReference type="GO" id="GO:0009055">
    <property type="term" value="F:electron transfer activity"/>
    <property type="evidence" value="ECO:0007669"/>
    <property type="project" value="InterPro"/>
</dbReference>
<proteinExistence type="predicted"/>
<evidence type="ECO:0000256" key="3">
    <source>
        <dbReference type="ARBA" id="ARBA00023004"/>
    </source>
</evidence>
<feature type="domain" description="Cytochrome c" evidence="6">
    <location>
        <begin position="45"/>
        <end position="138"/>
    </location>
</feature>
<dbReference type="Pfam" id="PF09086">
    <property type="entry name" value="DUF1924"/>
    <property type="match status" value="1"/>
</dbReference>
<dbReference type="OrthoDB" id="5324207at2"/>
<feature type="chain" id="PRO_5010888668" description="Cytochrome c domain-containing protein" evidence="5">
    <location>
        <begin position="20"/>
        <end position="138"/>
    </location>
</feature>
<sequence length="138" mass="15661">MKKISIFLALTLISLSANEFNPAMQEYINSLKDEAKTIDKSFVDFDAKRGEKIFSTKSNGKNGELISCQSCHNENLTQSGFNIFSDKTIEALAPSVNPKRLSDVKEVKKWLKRNFKDVYLREGNALEKGDVLYYIISQ</sequence>
<reference evidence="7 8" key="1">
    <citation type="submission" date="2017-04" db="EMBL/GenBank/DDBJ databases">
        <title>Complete genome sequence of the Campylobacter cuniculorum type strain LMG24588.</title>
        <authorList>
            <person name="Miller W.G."/>
            <person name="Yee E."/>
            <person name="Revez J."/>
            <person name="Bono J.L."/>
            <person name="Rossi M."/>
        </authorList>
    </citation>
    <scope>NUCLEOTIDE SEQUENCE [LARGE SCALE GENOMIC DNA]</scope>
    <source>
        <strain evidence="7 8">LMG 24588</strain>
    </source>
</reference>
<gene>
    <name evidence="7" type="ORF">CCUN_1318</name>
</gene>
<dbReference type="AlphaFoldDB" id="A0A1W6BXV8"/>
<keyword evidence="3 4" id="KW-0408">Iron</keyword>
<keyword evidence="2 4" id="KW-0479">Metal-binding</keyword>
<dbReference type="STRING" id="1121267.CCUN_1318"/>
<dbReference type="InterPro" id="IPR015170">
    <property type="entry name" value="DUF1924_SHP"/>
</dbReference>
<dbReference type="GO" id="GO:0046872">
    <property type="term" value="F:metal ion binding"/>
    <property type="evidence" value="ECO:0007669"/>
    <property type="project" value="UniProtKB-KW"/>
</dbReference>
<accession>A0A1W6BXV8</accession>
<dbReference type="InterPro" id="IPR036909">
    <property type="entry name" value="Cyt_c-like_dom_sf"/>
</dbReference>
<feature type="signal peptide" evidence="5">
    <location>
        <begin position="1"/>
        <end position="19"/>
    </location>
</feature>
<dbReference type="RefSeq" id="WP_027306509.1">
    <property type="nucleotide sequence ID" value="NZ_CP020867.1"/>
</dbReference>
<keyword evidence="5" id="KW-0732">Signal</keyword>
<organism evidence="7 8">
    <name type="scientific">Campylobacter cuniculorum DSM 23162 = LMG 24588</name>
    <dbReference type="NCBI Taxonomy" id="1121267"/>
    <lineage>
        <taxon>Bacteria</taxon>
        <taxon>Pseudomonadati</taxon>
        <taxon>Campylobacterota</taxon>
        <taxon>Epsilonproteobacteria</taxon>
        <taxon>Campylobacterales</taxon>
        <taxon>Campylobacteraceae</taxon>
        <taxon>Campylobacter</taxon>
    </lineage>
</organism>
<evidence type="ECO:0000256" key="2">
    <source>
        <dbReference type="ARBA" id="ARBA00022723"/>
    </source>
</evidence>
<evidence type="ECO:0000259" key="6">
    <source>
        <dbReference type="PROSITE" id="PS51007"/>
    </source>
</evidence>
<evidence type="ECO:0000256" key="5">
    <source>
        <dbReference type="SAM" id="SignalP"/>
    </source>
</evidence>
<dbReference type="eggNOG" id="COG2010">
    <property type="taxonomic scope" value="Bacteria"/>
</dbReference>
<evidence type="ECO:0000313" key="7">
    <source>
        <dbReference type="EMBL" id="ARJ56907.1"/>
    </source>
</evidence>